<organism evidence="2 3">
    <name type="scientific">Corynebacterium canis</name>
    <dbReference type="NCBI Taxonomy" id="679663"/>
    <lineage>
        <taxon>Bacteria</taxon>
        <taxon>Bacillati</taxon>
        <taxon>Actinomycetota</taxon>
        <taxon>Actinomycetes</taxon>
        <taxon>Mycobacteriales</taxon>
        <taxon>Corynebacteriaceae</taxon>
        <taxon>Corynebacterium</taxon>
    </lineage>
</organism>
<name>A0A5C5UFP8_9CORY</name>
<keyword evidence="3" id="KW-1185">Reference proteome</keyword>
<dbReference type="OrthoDB" id="5198105at2"/>
<evidence type="ECO:0000313" key="3">
    <source>
        <dbReference type="Proteomes" id="UP000320791"/>
    </source>
</evidence>
<protein>
    <submittedName>
        <fullName evidence="2">Uncharacterized protein</fullName>
    </submittedName>
</protein>
<keyword evidence="1" id="KW-0472">Membrane</keyword>
<gene>
    <name evidence="2" type="ORF">FRX94_07200</name>
</gene>
<sequence length="182" mass="20471">MSYQRFAPNVHSLAIWLLSAYLFYCLLLFYAIPELMAYTGPSVPLGMRLRYTEDEAFIWLSSLRDDGSFYYLYFYSALDMVFPALYGYALFRAIRYLLQLTAQRWRGAQKLRWLAALPVIGAAFDYLENCSIIAMVVGFPEFPESIAAAASLGTSLKTVCMAAAMLTFLALLPTAAVSRTRG</sequence>
<keyword evidence="1" id="KW-1133">Transmembrane helix</keyword>
<dbReference type="RefSeq" id="WP_146324456.1">
    <property type="nucleotide sequence ID" value="NZ_BAABLR010000010.1"/>
</dbReference>
<dbReference type="EMBL" id="VOHM01000013">
    <property type="protein sequence ID" value="TWT25044.1"/>
    <property type="molecule type" value="Genomic_DNA"/>
</dbReference>
<evidence type="ECO:0000256" key="1">
    <source>
        <dbReference type="SAM" id="Phobius"/>
    </source>
</evidence>
<feature type="transmembrane region" description="Helical" evidence="1">
    <location>
        <begin position="145"/>
        <end position="172"/>
    </location>
</feature>
<keyword evidence="1" id="KW-0812">Transmembrane</keyword>
<comment type="caution">
    <text evidence="2">The sequence shown here is derived from an EMBL/GenBank/DDBJ whole genome shotgun (WGS) entry which is preliminary data.</text>
</comment>
<dbReference type="Proteomes" id="UP000320791">
    <property type="component" value="Unassembled WGS sequence"/>
</dbReference>
<evidence type="ECO:0000313" key="2">
    <source>
        <dbReference type="EMBL" id="TWT25044.1"/>
    </source>
</evidence>
<feature type="transmembrane region" description="Helical" evidence="1">
    <location>
        <begin position="111"/>
        <end position="139"/>
    </location>
</feature>
<proteinExistence type="predicted"/>
<accession>A0A5C5UFP8</accession>
<reference evidence="2 3" key="1">
    <citation type="submission" date="2019-08" db="EMBL/GenBank/DDBJ databases">
        <authorList>
            <person name="Lei W."/>
        </authorList>
    </citation>
    <scope>NUCLEOTIDE SEQUENCE [LARGE SCALE GENOMIC DNA]</scope>
    <source>
        <strain evidence="2 3">CCUG 58627</strain>
    </source>
</reference>
<feature type="transmembrane region" description="Helical" evidence="1">
    <location>
        <begin position="70"/>
        <end position="91"/>
    </location>
</feature>
<dbReference type="AlphaFoldDB" id="A0A5C5UFP8"/>
<feature type="transmembrane region" description="Helical" evidence="1">
    <location>
        <begin position="12"/>
        <end position="32"/>
    </location>
</feature>